<gene>
    <name evidence="2" type="ORF">GCM10022252_70110</name>
</gene>
<dbReference type="EMBL" id="BAABAQ010000016">
    <property type="protein sequence ID" value="GAA4207019.1"/>
    <property type="molecule type" value="Genomic_DNA"/>
</dbReference>
<accession>A0ABP8BIU4</accession>
<feature type="region of interest" description="Disordered" evidence="1">
    <location>
        <begin position="37"/>
        <end position="57"/>
    </location>
</feature>
<protein>
    <submittedName>
        <fullName evidence="2">Uncharacterized protein</fullName>
    </submittedName>
</protein>
<dbReference type="Proteomes" id="UP001501251">
    <property type="component" value="Unassembled WGS sequence"/>
</dbReference>
<feature type="compositionally biased region" description="Basic and acidic residues" evidence="1">
    <location>
        <begin position="37"/>
        <end position="48"/>
    </location>
</feature>
<reference evidence="3" key="1">
    <citation type="journal article" date="2019" name="Int. J. Syst. Evol. Microbiol.">
        <title>The Global Catalogue of Microorganisms (GCM) 10K type strain sequencing project: providing services to taxonomists for standard genome sequencing and annotation.</title>
        <authorList>
            <consortium name="The Broad Institute Genomics Platform"/>
            <consortium name="The Broad Institute Genome Sequencing Center for Infectious Disease"/>
            <person name="Wu L."/>
            <person name="Ma J."/>
        </authorList>
    </citation>
    <scope>NUCLEOTIDE SEQUENCE [LARGE SCALE GENOMIC DNA]</scope>
    <source>
        <strain evidence="3">JCM 17388</strain>
    </source>
</reference>
<evidence type="ECO:0000313" key="3">
    <source>
        <dbReference type="Proteomes" id="UP001501251"/>
    </source>
</evidence>
<evidence type="ECO:0000256" key="1">
    <source>
        <dbReference type="SAM" id="MobiDB-lite"/>
    </source>
</evidence>
<proteinExistence type="predicted"/>
<evidence type="ECO:0000313" key="2">
    <source>
        <dbReference type="EMBL" id="GAA4207019.1"/>
    </source>
</evidence>
<keyword evidence="3" id="KW-1185">Reference proteome</keyword>
<comment type="caution">
    <text evidence="2">The sequence shown here is derived from an EMBL/GenBank/DDBJ whole genome shotgun (WGS) entry which is preliminary data.</text>
</comment>
<name>A0ABP8BIU4_9ACTN</name>
<organism evidence="2 3">
    <name type="scientific">Streptosporangium oxazolinicum</name>
    <dbReference type="NCBI Taxonomy" id="909287"/>
    <lineage>
        <taxon>Bacteria</taxon>
        <taxon>Bacillati</taxon>
        <taxon>Actinomycetota</taxon>
        <taxon>Actinomycetes</taxon>
        <taxon>Streptosporangiales</taxon>
        <taxon>Streptosporangiaceae</taxon>
        <taxon>Streptosporangium</taxon>
    </lineage>
</organism>
<sequence>MRYHRQVVVKGSTVTPGVTVITRTRLLTVRRWPGEDGPCRRGVTRPEFHGTGSAGVRPDAAGRVLKEISSVTRRPL</sequence>